<organism evidence="2 3">
    <name type="scientific">Eimeria brunetti</name>
    <dbReference type="NCBI Taxonomy" id="51314"/>
    <lineage>
        <taxon>Eukaryota</taxon>
        <taxon>Sar</taxon>
        <taxon>Alveolata</taxon>
        <taxon>Apicomplexa</taxon>
        <taxon>Conoidasida</taxon>
        <taxon>Coccidia</taxon>
        <taxon>Eucoccidiorida</taxon>
        <taxon>Eimeriorina</taxon>
        <taxon>Eimeriidae</taxon>
        <taxon>Eimeria</taxon>
    </lineage>
</organism>
<dbReference type="AlphaFoldDB" id="U6LNE4"/>
<protein>
    <submittedName>
        <fullName evidence="2">Uncharacterized protein</fullName>
    </submittedName>
</protein>
<feature type="region of interest" description="Disordered" evidence="1">
    <location>
        <begin position="1"/>
        <end position="25"/>
    </location>
</feature>
<feature type="compositionally biased region" description="Basic and acidic residues" evidence="1">
    <location>
        <begin position="1"/>
        <end position="11"/>
    </location>
</feature>
<dbReference type="VEuPathDB" id="ToxoDB:EBH_0001450"/>
<reference evidence="2" key="1">
    <citation type="submission" date="2013-10" db="EMBL/GenBank/DDBJ databases">
        <title>Genomic analysis of the causative agents of coccidiosis in chickens.</title>
        <authorList>
            <person name="Reid A.J."/>
            <person name="Blake D."/>
            <person name="Billington K."/>
            <person name="Browne H."/>
            <person name="Dunn M."/>
            <person name="Hung S."/>
            <person name="Kawahara F."/>
            <person name="Miranda-Saavedra D."/>
            <person name="Mourier T."/>
            <person name="Nagra H."/>
            <person name="Otto T.D."/>
            <person name="Rawlings N."/>
            <person name="Sanchez A."/>
            <person name="Sanders M."/>
            <person name="Subramaniam C."/>
            <person name="Tay Y."/>
            <person name="Dear P."/>
            <person name="Doerig C."/>
            <person name="Gruber A."/>
            <person name="Parkinson J."/>
            <person name="Shirley M."/>
            <person name="Wan K.L."/>
            <person name="Berriman M."/>
            <person name="Tomley F."/>
            <person name="Pain A."/>
        </authorList>
    </citation>
    <scope>NUCLEOTIDE SEQUENCE [LARGE SCALE GENOMIC DNA]</scope>
    <source>
        <strain evidence="2">Houghton</strain>
    </source>
</reference>
<proteinExistence type="predicted"/>
<dbReference type="EMBL" id="HG712975">
    <property type="protein sequence ID" value="CDJ51671.1"/>
    <property type="molecule type" value="Genomic_DNA"/>
</dbReference>
<dbReference type="OrthoDB" id="347609at2759"/>
<evidence type="ECO:0000256" key="1">
    <source>
        <dbReference type="SAM" id="MobiDB-lite"/>
    </source>
</evidence>
<accession>U6LNE4</accession>
<gene>
    <name evidence="2" type="ORF">EBH_0001450</name>
</gene>
<dbReference type="Proteomes" id="UP000030750">
    <property type="component" value="Unassembled WGS sequence"/>
</dbReference>
<reference evidence="2" key="2">
    <citation type="submission" date="2013-10" db="EMBL/GenBank/DDBJ databases">
        <authorList>
            <person name="Aslett M."/>
        </authorList>
    </citation>
    <scope>NUCLEOTIDE SEQUENCE [LARGE SCALE GENOMIC DNA]</scope>
    <source>
        <strain evidence="2">Houghton</strain>
    </source>
</reference>
<sequence>MLPSDLHDQQQHGRRQNSADTEILPPHWHNKDAEELLIVSNPYAHQDAWSPSQQKNRPLLLSLAGKNADRVRRSIVEDCVALEAELGVLQQRAISRLDTDPISRVEGLASMLRNAAAEFESIQEVPPWAGTHAPHLVPARAQPQTGGEQPILENMFQPVNYEAFMGTAPSFASPAGHGPLGVGNALDPGAWLDDIPDINSRADEQGKPQMKPFTFRVFRKHRPTSAVALRPIRSAADRPGAPSRYQMHPSVRLPVLAKGVLIRRFGVDSLFNQQWDETQLYFSLLRVRSLFAKGILYQQDVDALVAATELLVGAAWSHAHRPFRRRSPMHAAETLGHDFLALDAIVAVAQLLGDSMELPRWWDKFIAPFDRDTYSLLPPTNKRAGGLYRRMVNRLLLALETYKKAKRPPLSAVVSLKQMLFCTPEAPGRFKEAKWDPWRGDANCA</sequence>
<name>U6LNE4_9EIME</name>
<keyword evidence="3" id="KW-1185">Reference proteome</keyword>
<evidence type="ECO:0000313" key="2">
    <source>
        <dbReference type="EMBL" id="CDJ51671.1"/>
    </source>
</evidence>
<evidence type="ECO:0000313" key="3">
    <source>
        <dbReference type="Proteomes" id="UP000030750"/>
    </source>
</evidence>